<organism evidence="1 2">
    <name type="scientific">Cynoglossus semilaevis</name>
    <name type="common">Tongue sole</name>
    <dbReference type="NCBI Taxonomy" id="244447"/>
    <lineage>
        <taxon>Eukaryota</taxon>
        <taxon>Metazoa</taxon>
        <taxon>Chordata</taxon>
        <taxon>Craniata</taxon>
        <taxon>Vertebrata</taxon>
        <taxon>Euteleostomi</taxon>
        <taxon>Actinopterygii</taxon>
        <taxon>Neopterygii</taxon>
        <taxon>Teleostei</taxon>
        <taxon>Neoteleostei</taxon>
        <taxon>Acanthomorphata</taxon>
        <taxon>Carangaria</taxon>
        <taxon>Pleuronectiformes</taxon>
        <taxon>Pleuronectoidei</taxon>
        <taxon>Cynoglossidae</taxon>
        <taxon>Cynoglossinae</taxon>
        <taxon>Cynoglossus</taxon>
    </lineage>
</organism>
<dbReference type="GO" id="GO:0005737">
    <property type="term" value="C:cytoplasm"/>
    <property type="evidence" value="ECO:0007669"/>
    <property type="project" value="TreeGrafter"/>
</dbReference>
<dbReference type="GeneTree" id="ENSGT00940000157272"/>
<dbReference type="Proteomes" id="UP000265120">
    <property type="component" value="Chromosome W"/>
</dbReference>
<name>A0A3P8VQB5_CYNSE</name>
<dbReference type="GO" id="GO:0010506">
    <property type="term" value="P:regulation of autophagy"/>
    <property type="evidence" value="ECO:0007669"/>
    <property type="project" value="TreeGrafter"/>
</dbReference>
<sequence length="146" mass="17046">FSQRARQEEGQSSLECIQANQIFPKKSPILEEENMQVPFPELHGEFTEYVGRAEDAIIAMSNYRLHIKFKESIINVPLQLIESVECRDMFQLHLTCKDCKVVRYVRHPSSESAETWFTLFFFFFFFFLTSTKNINIPVVRCCGGGY</sequence>
<accession>A0A3P8VQB5</accession>
<protein>
    <submittedName>
        <fullName evidence="1">Myotubularin related protein 3</fullName>
    </submittedName>
</protein>
<dbReference type="SUPFAM" id="SSF50729">
    <property type="entry name" value="PH domain-like"/>
    <property type="match status" value="1"/>
</dbReference>
<proteinExistence type="predicted"/>
<dbReference type="GO" id="GO:0052629">
    <property type="term" value="F:phosphatidylinositol-3,5-bisphosphate 3-phosphatase activity"/>
    <property type="evidence" value="ECO:0007669"/>
    <property type="project" value="TreeGrafter"/>
</dbReference>
<keyword evidence="2" id="KW-1185">Reference proteome</keyword>
<reference evidence="1" key="3">
    <citation type="submission" date="2025-09" db="UniProtKB">
        <authorList>
            <consortium name="Ensembl"/>
        </authorList>
    </citation>
    <scope>IDENTIFICATION</scope>
</reference>
<dbReference type="AlphaFoldDB" id="A0A3P8VQB5"/>
<dbReference type="GO" id="GO:0016020">
    <property type="term" value="C:membrane"/>
    <property type="evidence" value="ECO:0007669"/>
    <property type="project" value="TreeGrafter"/>
</dbReference>
<evidence type="ECO:0000313" key="1">
    <source>
        <dbReference type="Ensembl" id="ENSCSEP00000016464.1"/>
    </source>
</evidence>
<dbReference type="InterPro" id="IPR030564">
    <property type="entry name" value="Myotubularin"/>
</dbReference>
<dbReference type="PANTHER" id="PTHR10807:SF66">
    <property type="entry name" value="MYOTUBULARIN-RELATED PROTEIN 3"/>
    <property type="match status" value="1"/>
</dbReference>
<dbReference type="GO" id="GO:0004438">
    <property type="term" value="F:phosphatidylinositol-3-phosphate phosphatase activity"/>
    <property type="evidence" value="ECO:0007669"/>
    <property type="project" value="TreeGrafter"/>
</dbReference>
<dbReference type="GO" id="GO:0046856">
    <property type="term" value="P:phosphatidylinositol dephosphorylation"/>
    <property type="evidence" value="ECO:0007669"/>
    <property type="project" value="TreeGrafter"/>
</dbReference>
<reference evidence="1 2" key="1">
    <citation type="journal article" date="2014" name="Nat. Genet.">
        <title>Whole-genome sequence of a flatfish provides insights into ZW sex chromosome evolution and adaptation to a benthic lifestyle.</title>
        <authorList>
            <person name="Chen S."/>
            <person name="Zhang G."/>
            <person name="Shao C."/>
            <person name="Huang Q."/>
            <person name="Liu G."/>
            <person name="Zhang P."/>
            <person name="Song W."/>
            <person name="An N."/>
            <person name="Chalopin D."/>
            <person name="Volff J.N."/>
            <person name="Hong Y."/>
            <person name="Li Q."/>
            <person name="Sha Z."/>
            <person name="Zhou H."/>
            <person name="Xie M."/>
            <person name="Yu Q."/>
            <person name="Liu Y."/>
            <person name="Xiang H."/>
            <person name="Wang N."/>
            <person name="Wu K."/>
            <person name="Yang C."/>
            <person name="Zhou Q."/>
            <person name="Liao X."/>
            <person name="Yang L."/>
            <person name="Hu Q."/>
            <person name="Zhang J."/>
            <person name="Meng L."/>
            <person name="Jin L."/>
            <person name="Tian Y."/>
            <person name="Lian J."/>
            <person name="Yang J."/>
            <person name="Miao G."/>
            <person name="Liu S."/>
            <person name="Liang Z."/>
            <person name="Yan F."/>
            <person name="Li Y."/>
            <person name="Sun B."/>
            <person name="Zhang H."/>
            <person name="Zhang J."/>
            <person name="Zhu Y."/>
            <person name="Du M."/>
            <person name="Zhao Y."/>
            <person name="Schartl M."/>
            <person name="Tang Q."/>
            <person name="Wang J."/>
        </authorList>
    </citation>
    <scope>NUCLEOTIDE SEQUENCE</scope>
</reference>
<dbReference type="Ensembl" id="ENSCSET00000016672.1">
    <property type="protein sequence ID" value="ENSCSEP00000016464.1"/>
    <property type="gene ID" value="ENSCSEG00000010581.1"/>
</dbReference>
<dbReference type="GO" id="GO:0019903">
    <property type="term" value="F:protein phosphatase binding"/>
    <property type="evidence" value="ECO:0007669"/>
    <property type="project" value="TreeGrafter"/>
</dbReference>
<reference evidence="1" key="2">
    <citation type="submission" date="2025-08" db="UniProtKB">
        <authorList>
            <consortium name="Ensembl"/>
        </authorList>
    </citation>
    <scope>IDENTIFICATION</scope>
</reference>
<dbReference type="PANTHER" id="PTHR10807">
    <property type="entry name" value="MYOTUBULARIN-RELATED"/>
    <property type="match status" value="1"/>
</dbReference>
<evidence type="ECO:0000313" key="2">
    <source>
        <dbReference type="Proteomes" id="UP000265120"/>
    </source>
</evidence>